<organism evidence="2 3">
    <name type="scientific">Epilithonimonas vandammei</name>
    <dbReference type="NCBI Taxonomy" id="2487072"/>
    <lineage>
        <taxon>Bacteria</taxon>
        <taxon>Pseudomonadati</taxon>
        <taxon>Bacteroidota</taxon>
        <taxon>Flavobacteriia</taxon>
        <taxon>Flavobacteriales</taxon>
        <taxon>Weeksellaceae</taxon>
        <taxon>Chryseobacterium group</taxon>
        <taxon>Epilithonimonas</taxon>
    </lineage>
</organism>
<evidence type="ECO:0008006" key="4">
    <source>
        <dbReference type="Google" id="ProtNLM"/>
    </source>
</evidence>
<protein>
    <recommendedName>
        <fullName evidence="4">DUF3408 domain-containing protein</fullName>
    </recommendedName>
</protein>
<feature type="compositionally biased region" description="Basic and acidic residues" evidence="1">
    <location>
        <begin position="45"/>
        <end position="63"/>
    </location>
</feature>
<proteinExistence type="predicted"/>
<evidence type="ECO:0000313" key="3">
    <source>
        <dbReference type="Proteomes" id="UP000272316"/>
    </source>
</evidence>
<dbReference type="KEGG" id="eva:EIB75_07920"/>
<dbReference type="Proteomes" id="UP000272316">
    <property type="component" value="Chromosome"/>
</dbReference>
<accession>A0A3G8ZDE3</accession>
<sequence length="135" mass="15254">MGILDQYVTDEDKEELSKNLKLPANQPNPGVNTKKNQAKSNISESENKKTLKKIQRSEAGHSETDDELQSVINDFVATYKQSDKAGRMIRIQNAHYRKLVSLRADGISVSEFISFAVHYFLSSKDIDSIIKQLKP</sequence>
<dbReference type="AlphaFoldDB" id="A0A3G8ZDE3"/>
<evidence type="ECO:0000256" key="1">
    <source>
        <dbReference type="SAM" id="MobiDB-lite"/>
    </source>
</evidence>
<feature type="compositionally biased region" description="Polar residues" evidence="1">
    <location>
        <begin position="25"/>
        <end position="44"/>
    </location>
</feature>
<feature type="region of interest" description="Disordered" evidence="1">
    <location>
        <begin position="1"/>
        <end position="66"/>
    </location>
</feature>
<dbReference type="RefSeq" id="WP_123280562.1">
    <property type="nucleotide sequence ID" value="NZ_CP034160.1"/>
</dbReference>
<reference evidence="3" key="1">
    <citation type="submission" date="2018-11" db="EMBL/GenBank/DDBJ databases">
        <title>Proposal to divide the Flavobacteriaceae and reorganize its genera based on Amino Acid Identity values calculated from whole genome sequences.</title>
        <authorList>
            <person name="Nicholson A.C."/>
            <person name="Gulvik C.A."/>
            <person name="Whitney A.M."/>
            <person name="Sheth M."/>
            <person name="Batra D."/>
            <person name="Pryor J."/>
            <person name="Bernardet J.-F."/>
            <person name="Hugo C."/>
            <person name="Kampfer P."/>
            <person name="Newman J.D."/>
            <person name="McQuiston J.R."/>
        </authorList>
    </citation>
    <scope>NUCLEOTIDE SEQUENCE [LARGE SCALE GENOMIC DNA]</scope>
    <source>
        <strain evidence="3">H6466</strain>
    </source>
</reference>
<gene>
    <name evidence="2" type="ORF">EIB75_07920</name>
</gene>
<name>A0A3G8ZDE3_9FLAO</name>
<dbReference type="EMBL" id="CP034160">
    <property type="protein sequence ID" value="AZI55173.1"/>
    <property type="molecule type" value="Genomic_DNA"/>
</dbReference>
<evidence type="ECO:0000313" key="2">
    <source>
        <dbReference type="EMBL" id="AZI55173.1"/>
    </source>
</evidence>